<evidence type="ECO:0000313" key="2">
    <source>
        <dbReference type="Proteomes" id="UP000233551"/>
    </source>
</evidence>
<dbReference type="InterPro" id="IPR043128">
    <property type="entry name" value="Rev_trsase/Diguanyl_cyclase"/>
</dbReference>
<accession>A0A2I0IX07</accession>
<dbReference type="PANTHER" id="PTHR35046:SF9">
    <property type="entry name" value="RNA-DIRECTED DNA POLYMERASE"/>
    <property type="match status" value="1"/>
</dbReference>
<dbReference type="PANTHER" id="PTHR35046">
    <property type="entry name" value="ZINC KNUCKLE (CCHC-TYPE) FAMILY PROTEIN"/>
    <property type="match status" value="1"/>
</dbReference>
<dbReference type="Proteomes" id="UP000233551">
    <property type="component" value="Unassembled WGS sequence"/>
</dbReference>
<dbReference type="Gene3D" id="3.30.70.270">
    <property type="match status" value="1"/>
</dbReference>
<protein>
    <recommendedName>
        <fullName evidence="3">Reverse transcriptase domain-containing protein</fullName>
    </recommendedName>
</protein>
<dbReference type="SUPFAM" id="SSF56672">
    <property type="entry name" value="DNA/RNA polymerases"/>
    <property type="match status" value="1"/>
</dbReference>
<dbReference type="InterPro" id="IPR043502">
    <property type="entry name" value="DNA/RNA_pol_sf"/>
</dbReference>
<sequence length="235" mass="26938">MPPLEDVTEEEYLTPDALTLVARRALSLQIKGVEEMQRENIFHTRCYIKYKVYDDVFLEETPHELPPIRGIEHQIDFVPGATIPNRPAYRSNPEETKELQQQVNVLRKEKLFANIKKCTFCTDKLVFLGFVISAQGDLRTNPFQYEGNDANRDTTSRYPVQVPIRDPAQVPIKDPVQVPIGSITRAQAKKFKDELNGLIQEVWAQANSWRPIGHEPRDQQRSINVIQVIEDSGQG</sequence>
<organism evidence="1 2">
    <name type="scientific">Punica granatum</name>
    <name type="common">Pomegranate</name>
    <dbReference type="NCBI Taxonomy" id="22663"/>
    <lineage>
        <taxon>Eukaryota</taxon>
        <taxon>Viridiplantae</taxon>
        <taxon>Streptophyta</taxon>
        <taxon>Embryophyta</taxon>
        <taxon>Tracheophyta</taxon>
        <taxon>Spermatophyta</taxon>
        <taxon>Magnoliopsida</taxon>
        <taxon>eudicotyledons</taxon>
        <taxon>Gunneridae</taxon>
        <taxon>Pentapetalae</taxon>
        <taxon>rosids</taxon>
        <taxon>malvids</taxon>
        <taxon>Myrtales</taxon>
        <taxon>Lythraceae</taxon>
        <taxon>Punica</taxon>
    </lineage>
</organism>
<reference evidence="1 2" key="1">
    <citation type="submission" date="2017-11" db="EMBL/GenBank/DDBJ databases">
        <title>De-novo sequencing of pomegranate (Punica granatum L.) genome.</title>
        <authorList>
            <person name="Akparov Z."/>
            <person name="Amiraslanov A."/>
            <person name="Hajiyeva S."/>
            <person name="Abbasov M."/>
            <person name="Kaur K."/>
            <person name="Hamwieh A."/>
            <person name="Solovyev V."/>
            <person name="Salamov A."/>
            <person name="Braich B."/>
            <person name="Kosarev P."/>
            <person name="Mahmoud A."/>
            <person name="Hajiyev E."/>
            <person name="Babayeva S."/>
            <person name="Izzatullayeva V."/>
            <person name="Mammadov A."/>
            <person name="Mammadov A."/>
            <person name="Sharifova S."/>
            <person name="Ojaghi J."/>
            <person name="Eynullazada K."/>
            <person name="Bayramov B."/>
            <person name="Abdulazimova A."/>
            <person name="Shahmuradov I."/>
        </authorList>
    </citation>
    <scope>NUCLEOTIDE SEQUENCE [LARGE SCALE GENOMIC DNA]</scope>
    <source>
        <strain evidence="2">cv. AG2017</strain>
        <tissue evidence="1">Leaf</tissue>
    </source>
</reference>
<proteinExistence type="predicted"/>
<evidence type="ECO:0000313" key="1">
    <source>
        <dbReference type="EMBL" id="PKI48524.1"/>
    </source>
</evidence>
<dbReference type="AlphaFoldDB" id="A0A2I0IX07"/>
<dbReference type="EMBL" id="PGOL01002383">
    <property type="protein sequence ID" value="PKI48524.1"/>
    <property type="molecule type" value="Genomic_DNA"/>
</dbReference>
<evidence type="ECO:0008006" key="3">
    <source>
        <dbReference type="Google" id="ProtNLM"/>
    </source>
</evidence>
<name>A0A2I0IX07_PUNGR</name>
<gene>
    <name evidence="1" type="ORF">CRG98_031146</name>
</gene>
<comment type="caution">
    <text evidence="1">The sequence shown here is derived from an EMBL/GenBank/DDBJ whole genome shotgun (WGS) entry which is preliminary data.</text>
</comment>
<keyword evidence="2" id="KW-1185">Reference proteome</keyword>